<dbReference type="AlphaFoldDB" id="A0A5C2H7F2"/>
<dbReference type="RefSeq" id="WP_130233806.1">
    <property type="nucleotide sequence ID" value="NZ_BMEF01000036.1"/>
</dbReference>
<reference evidence="1" key="1">
    <citation type="submission" date="2019-09" db="EMBL/GenBank/DDBJ databases">
        <title>Complete genome sequencing of four Arcobacter species reveals a diverse suite of mobile elements.</title>
        <authorList>
            <person name="Miller W.G."/>
            <person name="Yee E."/>
            <person name="Bono J.L."/>
        </authorList>
    </citation>
    <scope>NUCLEOTIDE SEQUENCE [LARGE SCALE GENOMIC DNA]</scope>
    <source>
        <strain evidence="1">LMG 26638</strain>
    </source>
</reference>
<dbReference type="InterPro" id="IPR045738">
    <property type="entry name" value="DUF6088"/>
</dbReference>
<evidence type="ECO:0000313" key="2">
    <source>
        <dbReference type="Proteomes" id="UP000322726"/>
    </source>
</evidence>
<accession>A0A5C2H7F2</accession>
<proteinExistence type="predicted"/>
<dbReference type="Pfam" id="PF19570">
    <property type="entry name" value="DUF6088"/>
    <property type="match status" value="1"/>
</dbReference>
<keyword evidence="2" id="KW-1185">Reference proteome</keyword>
<reference evidence="1" key="2">
    <citation type="submission" date="2019-09" db="EMBL/GenBank/DDBJ databases">
        <title>Taxonomic note: a critical rebuttal of the proposed division of the genus Arcobacter into six genera, emended descriptions of Arcobacter anaerophilus and the genus Arcobacter, and an assessment of genus-level boundaries for Epsilonproteobacteria using in silico genomic comparator tools.</title>
        <authorList>
            <person name="On S.L.W."/>
            <person name="Miller W.G."/>
            <person name="Biggs P."/>
            <person name="Cornelius A."/>
            <person name="Vandamme P."/>
        </authorList>
    </citation>
    <scope>NUCLEOTIDE SEQUENCE [LARGE SCALE GENOMIC DNA]</scope>
    <source>
        <strain evidence="1">LMG 26638</strain>
    </source>
</reference>
<name>A0A5C2H7F2_9BACT</name>
<sequence length="205" mass="23736">MNLYEKVFYFIAGHGRGWSFSSSDLIHKFTRQEIDNTLSDLVEKGKIRRVSRGIYDYPKYSELLKTNLSPDIEQVAHAYARKFNWQIEVSGDTALNILGLSTQIVGNYIYLSNGPSKKYEILNKINIQFKKSALKNIGFKYKESSLIVQALKTLGKENITNETILKIQKQIDEKMYDKILKDTKTSTDWIYEIIKEICSKKSDNE</sequence>
<dbReference type="EMBL" id="CP035928">
    <property type="protein sequence ID" value="QEP34890.1"/>
    <property type="molecule type" value="Genomic_DNA"/>
</dbReference>
<protein>
    <submittedName>
        <fullName evidence="1">Uncharacterized protein</fullName>
    </submittedName>
</protein>
<dbReference type="OrthoDB" id="3181392at2"/>
<dbReference type="KEGG" id="apai:APAC_1809"/>
<gene>
    <name evidence="1" type="ORF">APAC_1809</name>
</gene>
<evidence type="ECO:0000313" key="1">
    <source>
        <dbReference type="EMBL" id="QEP34890.1"/>
    </source>
</evidence>
<organism evidence="1 2">
    <name type="scientific">Malaciobacter pacificus</name>
    <dbReference type="NCBI Taxonomy" id="1080223"/>
    <lineage>
        <taxon>Bacteria</taxon>
        <taxon>Pseudomonadati</taxon>
        <taxon>Campylobacterota</taxon>
        <taxon>Epsilonproteobacteria</taxon>
        <taxon>Campylobacterales</taxon>
        <taxon>Arcobacteraceae</taxon>
        <taxon>Malaciobacter</taxon>
    </lineage>
</organism>
<dbReference type="Proteomes" id="UP000322726">
    <property type="component" value="Chromosome"/>
</dbReference>